<name>M7BA73_CHEMY</name>
<accession>M7BA73</accession>
<organism evidence="2 3">
    <name type="scientific">Chelonia mydas</name>
    <name type="common">Green sea-turtle</name>
    <name type="synonym">Chelonia agassizi</name>
    <dbReference type="NCBI Taxonomy" id="8469"/>
    <lineage>
        <taxon>Eukaryota</taxon>
        <taxon>Metazoa</taxon>
        <taxon>Chordata</taxon>
        <taxon>Craniata</taxon>
        <taxon>Vertebrata</taxon>
        <taxon>Euteleostomi</taxon>
        <taxon>Archelosauria</taxon>
        <taxon>Testudinata</taxon>
        <taxon>Testudines</taxon>
        <taxon>Cryptodira</taxon>
        <taxon>Durocryptodira</taxon>
        <taxon>Americhelydia</taxon>
        <taxon>Chelonioidea</taxon>
        <taxon>Cheloniidae</taxon>
        <taxon>Chelonia</taxon>
    </lineage>
</organism>
<proteinExistence type="predicted"/>
<dbReference type="PANTHER" id="PTHR47595">
    <property type="entry name" value="HEAT SHOCK 70 KDA PROTEIN 14"/>
    <property type="match status" value="1"/>
</dbReference>
<protein>
    <recommendedName>
        <fullName evidence="1">Myb/SANT-like DNA-binding domain-containing protein</fullName>
    </recommendedName>
</protein>
<evidence type="ECO:0000313" key="2">
    <source>
        <dbReference type="EMBL" id="EMP32465.1"/>
    </source>
</evidence>
<dbReference type="Gene3D" id="1.10.10.60">
    <property type="entry name" value="Homeodomain-like"/>
    <property type="match status" value="1"/>
</dbReference>
<dbReference type="EMBL" id="KB540685">
    <property type="protein sequence ID" value="EMP32465.1"/>
    <property type="molecule type" value="Genomic_DNA"/>
</dbReference>
<feature type="domain" description="Myb/SANT-like DNA-binding" evidence="1">
    <location>
        <begin position="10"/>
        <end position="95"/>
    </location>
</feature>
<dbReference type="Proteomes" id="UP000031443">
    <property type="component" value="Unassembled WGS sequence"/>
</dbReference>
<reference evidence="3" key="1">
    <citation type="journal article" date="2013" name="Nat. Genet.">
        <title>The draft genomes of soft-shell turtle and green sea turtle yield insights into the development and evolution of the turtle-specific body plan.</title>
        <authorList>
            <person name="Wang Z."/>
            <person name="Pascual-Anaya J."/>
            <person name="Zadissa A."/>
            <person name="Li W."/>
            <person name="Niimura Y."/>
            <person name="Huang Z."/>
            <person name="Li C."/>
            <person name="White S."/>
            <person name="Xiong Z."/>
            <person name="Fang D."/>
            <person name="Wang B."/>
            <person name="Ming Y."/>
            <person name="Chen Y."/>
            <person name="Zheng Y."/>
            <person name="Kuraku S."/>
            <person name="Pignatelli M."/>
            <person name="Herrero J."/>
            <person name="Beal K."/>
            <person name="Nozawa M."/>
            <person name="Li Q."/>
            <person name="Wang J."/>
            <person name="Zhang H."/>
            <person name="Yu L."/>
            <person name="Shigenobu S."/>
            <person name="Wang J."/>
            <person name="Liu J."/>
            <person name="Flicek P."/>
            <person name="Searle S."/>
            <person name="Wang J."/>
            <person name="Kuratani S."/>
            <person name="Yin Y."/>
            <person name="Aken B."/>
            <person name="Zhang G."/>
            <person name="Irie N."/>
        </authorList>
    </citation>
    <scope>NUCLEOTIDE SEQUENCE [LARGE SCALE GENOMIC DNA]</scope>
</reference>
<evidence type="ECO:0000313" key="3">
    <source>
        <dbReference type="Proteomes" id="UP000031443"/>
    </source>
</evidence>
<gene>
    <name evidence="2" type="ORF">UY3_10429</name>
</gene>
<dbReference type="Pfam" id="PF13837">
    <property type="entry name" value="Myb_DNA-bind_4"/>
    <property type="match status" value="1"/>
</dbReference>
<keyword evidence="3" id="KW-1185">Reference proteome</keyword>
<sequence length="135" mass="14730">MPAPCTRRSPTWSNAELLDLISIWGKEAVQSQLCSSCRNDDTYGQISRCMTERGHDQDTLQCTVEVKELRNAYHKAWEANAAAPMSCQFYKELDAVLGGDPTSASEDHCGYFGGLHASRERTEPGGGNLGQECGG</sequence>
<dbReference type="PANTHER" id="PTHR47595:SF1">
    <property type="entry name" value="MYB_SANT-LIKE DNA-BINDING DOMAIN-CONTAINING PROTEIN"/>
    <property type="match status" value="1"/>
</dbReference>
<dbReference type="InterPro" id="IPR044822">
    <property type="entry name" value="Myb_DNA-bind_4"/>
</dbReference>
<evidence type="ECO:0000259" key="1">
    <source>
        <dbReference type="Pfam" id="PF13837"/>
    </source>
</evidence>
<dbReference type="AlphaFoldDB" id="M7BA73"/>